<dbReference type="Proteomes" id="UP000439903">
    <property type="component" value="Unassembled WGS sequence"/>
</dbReference>
<dbReference type="PANTHER" id="PTHR45737">
    <property type="entry name" value="VON WILLEBRAND FACTOR A DOMAIN-CONTAINING PROTEIN 5A"/>
    <property type="match status" value="1"/>
</dbReference>
<accession>A0A8H4B5M7</accession>
<comment type="caution">
    <text evidence="5">The sequence shown here is derived from an EMBL/GenBank/DDBJ whole genome shotgun (WGS) entry which is preliminary data.</text>
</comment>
<dbReference type="Pfam" id="PF13768">
    <property type="entry name" value="VWA_3"/>
    <property type="match status" value="1"/>
</dbReference>
<dbReference type="SMART" id="SM00327">
    <property type="entry name" value="VWA"/>
    <property type="match status" value="1"/>
</dbReference>
<feature type="domain" description="C2" evidence="2">
    <location>
        <begin position="1024"/>
        <end position="1140"/>
    </location>
</feature>
<name>A0A8H4B5M7_GIGMA</name>
<dbReference type="SMART" id="SM00609">
    <property type="entry name" value="VIT"/>
    <property type="match status" value="1"/>
</dbReference>
<evidence type="ECO:0000259" key="4">
    <source>
        <dbReference type="PROSITE" id="PS51468"/>
    </source>
</evidence>
<dbReference type="SUPFAM" id="SSF50370">
    <property type="entry name" value="Ricin B-like lectins"/>
    <property type="match status" value="1"/>
</dbReference>
<dbReference type="InterPro" id="IPR013694">
    <property type="entry name" value="VIT"/>
</dbReference>
<dbReference type="PROSITE" id="PS51468">
    <property type="entry name" value="VIT"/>
    <property type="match status" value="1"/>
</dbReference>
<dbReference type="Pfam" id="PF00168">
    <property type="entry name" value="C2"/>
    <property type="match status" value="1"/>
</dbReference>
<evidence type="ECO:0000259" key="2">
    <source>
        <dbReference type="PROSITE" id="PS50004"/>
    </source>
</evidence>
<organism evidence="5 6">
    <name type="scientific">Gigaspora margarita</name>
    <dbReference type="NCBI Taxonomy" id="4874"/>
    <lineage>
        <taxon>Eukaryota</taxon>
        <taxon>Fungi</taxon>
        <taxon>Fungi incertae sedis</taxon>
        <taxon>Mucoromycota</taxon>
        <taxon>Glomeromycotina</taxon>
        <taxon>Glomeromycetes</taxon>
        <taxon>Diversisporales</taxon>
        <taxon>Gigasporaceae</taxon>
        <taxon>Gigaspora</taxon>
    </lineage>
</organism>
<proteinExistence type="predicted"/>
<dbReference type="SMART" id="SM00239">
    <property type="entry name" value="C2"/>
    <property type="match status" value="1"/>
</dbReference>
<evidence type="ECO:0000256" key="1">
    <source>
        <dbReference type="SAM" id="Coils"/>
    </source>
</evidence>
<feature type="coiled-coil region" evidence="1">
    <location>
        <begin position="658"/>
        <end position="708"/>
    </location>
</feature>
<dbReference type="PROSITE" id="PS50234">
    <property type="entry name" value="VWFA"/>
    <property type="match status" value="1"/>
</dbReference>
<dbReference type="Gene3D" id="2.60.40.150">
    <property type="entry name" value="C2 domain"/>
    <property type="match status" value="1"/>
</dbReference>
<keyword evidence="1" id="KW-0175">Coiled coil</keyword>
<dbReference type="InterPro" id="IPR000008">
    <property type="entry name" value="C2_dom"/>
</dbReference>
<dbReference type="InterPro" id="IPR035892">
    <property type="entry name" value="C2_domain_sf"/>
</dbReference>
<dbReference type="SUPFAM" id="SSF53300">
    <property type="entry name" value="vWA-like"/>
    <property type="match status" value="1"/>
</dbReference>
<dbReference type="InterPro" id="IPR036465">
    <property type="entry name" value="vWFA_dom_sf"/>
</dbReference>
<evidence type="ECO:0000259" key="3">
    <source>
        <dbReference type="PROSITE" id="PS50234"/>
    </source>
</evidence>
<dbReference type="PROSITE" id="PS50231">
    <property type="entry name" value="RICIN_B_LECTIN"/>
    <property type="match status" value="1"/>
</dbReference>
<reference evidence="5 6" key="1">
    <citation type="journal article" date="2019" name="Environ. Microbiol.">
        <title>At the nexus of three kingdoms: the genome of the mycorrhizal fungus Gigaspora margarita provides insights into plant, endobacterial and fungal interactions.</title>
        <authorList>
            <person name="Venice F."/>
            <person name="Ghignone S."/>
            <person name="Salvioli di Fossalunga A."/>
            <person name="Amselem J."/>
            <person name="Novero M."/>
            <person name="Xianan X."/>
            <person name="Sedzielewska Toro K."/>
            <person name="Morin E."/>
            <person name="Lipzen A."/>
            <person name="Grigoriev I.V."/>
            <person name="Henrissat B."/>
            <person name="Martin F.M."/>
            <person name="Bonfante P."/>
        </authorList>
    </citation>
    <scope>NUCLEOTIDE SEQUENCE [LARGE SCALE GENOMIC DNA]</scope>
    <source>
        <strain evidence="5 6">BEG34</strain>
    </source>
</reference>
<feature type="domain" description="VWFA" evidence="3">
    <location>
        <begin position="268"/>
        <end position="445"/>
    </location>
</feature>
<evidence type="ECO:0000313" key="6">
    <source>
        <dbReference type="Proteomes" id="UP000439903"/>
    </source>
</evidence>
<dbReference type="InterPro" id="IPR035992">
    <property type="entry name" value="Ricin_B-like_lectins"/>
</dbReference>
<dbReference type="Pfam" id="PF08487">
    <property type="entry name" value="VIT"/>
    <property type="match status" value="1"/>
</dbReference>
<evidence type="ECO:0000313" key="5">
    <source>
        <dbReference type="EMBL" id="KAF0562116.1"/>
    </source>
</evidence>
<keyword evidence="6" id="KW-1185">Reference proteome</keyword>
<gene>
    <name evidence="5" type="ORF">F8M41_009253</name>
</gene>
<dbReference type="Gene3D" id="2.80.10.50">
    <property type="match status" value="1"/>
</dbReference>
<dbReference type="InterPro" id="IPR002035">
    <property type="entry name" value="VWF_A"/>
</dbReference>
<dbReference type="OrthoDB" id="9895617at2759"/>
<dbReference type="Gene3D" id="3.40.50.410">
    <property type="entry name" value="von Willebrand factor, type A domain"/>
    <property type="match status" value="1"/>
</dbReference>
<dbReference type="PROSITE" id="PS50004">
    <property type="entry name" value="C2"/>
    <property type="match status" value="1"/>
</dbReference>
<dbReference type="EMBL" id="WTPW01000003">
    <property type="protein sequence ID" value="KAF0562116.1"/>
    <property type="molecule type" value="Genomic_DNA"/>
</dbReference>
<protein>
    <submittedName>
        <fullName evidence="5">von willebrand domain-containing protein</fullName>
    </submittedName>
</protein>
<dbReference type="SUPFAM" id="SSF49562">
    <property type="entry name" value="C2 domain (Calcium/lipid-binding domain, CaLB)"/>
    <property type="match status" value="1"/>
</dbReference>
<sequence>MNLQPQIRFTQATVTNNEISVLETPYRDFFLERNTIMLIVAEENNKKLVPLKKVVVNACVVDMIAEVNITQIYENLEENNIEAIYEFIIGDTAAVCGFEATIDDKRKVIGIVKEVEQAKNEYREAINQGCGAYLLEEQDSGIFKCSVGNIMRGQKVEIKIKYVIEIQHDAGSDSVRMSSQIDSIKSPSHPHHISIDKVEGPRISKVTLNQENLYYLENDFILLIKSRNIDEPRAFIEYNPITDTNCLMLTLVPTFEHSLIKHDPAKMELIFMIDSSKSMKGVNIEKTIEILQLLLLSLPECCFFNIISIGHKKFHTFFEKSQKCSPINIEEAIKKAQKITAKGGTHIYEALEWVFKYSLPDMPTSIILFSDFETSYIMRIIKLIKNQEKKKDLRIFSIGINIAVSHHFIDSIVRAGKGYAEYVSNSEHMNRKAVIMLRNSLNPPIADYKITWTNESNEESQSSNTRFQQAPLKIPELYVGVRFIAYCILAKDVKSCEKIILESESKGPLHILDPIPLKGSKIHTLAAKKLIQEIEHGNYYPNNANNKEYIREQIVHLAKSYNLSSKYTSFIALEMQNINDNEKKKQEIMKMMAIEKYKEIDTQDFFGFKNEHEKSLIIELEKQKEIENKKDVELKKIYEKKIITEFEKESENQNTIKIEKQECEKAMMAEKCKELQRKIELKKEQLKKENAIESQKKAELQKKQLKNDKYVNLSYLKKAAPKHEGLWREKYDKKAAPKHEGDKNAEKELLDCADNYVIDNSTKKVIKDKKRNAVVTVQDSTTPEKCNDAVSHQKDDGSFEISDTVCKEIDVPVADIVPTAKKLTQNKKLKSPESESWWKTGLPLSYPKKSGDDSVCKDLNAIKEEIIKTIQFPLGDFFIKSAASTPGASTLSTPSQSLVIDIKRSLFMSWGAIKDGTKTIVAKQVSDIDQDGRQLWSHEDGWLINKQTNLCLEVESVKEEIYLSVHHKRSPNQANNQRWILTPEGRIALKNNPKFVIEVFSKGTPVNDGSHLILVNTISKNFKNSLNSKFVIIDKKKHFDGVIRIELVCAKDLKNIVSSTKGKCYVRVFDDDKEIVARTNFIDNNLNPIWNEVHYLPVKKIGDKFLLDVMNYNMKDESLGNCNFEVTRDLIKESTQNGIDICAKLSVEGQIHYKAKFFSLEPIPQPTSDFLKNLPFNLSTFYLIVTLQKPNGSFPSSDKLANLFGYESPGKLLDLYKSHCYEDRILVINQTVWTTSMIMWFLQYILKEYRSEWFCVYKRAAQYIRKETHCNLETEKTLLSIGEKVVNEIFDINVNVR</sequence>
<dbReference type="PANTHER" id="PTHR45737:SF6">
    <property type="entry name" value="VON WILLEBRAND FACTOR A DOMAIN-CONTAINING PROTEIN 5A"/>
    <property type="match status" value="1"/>
</dbReference>
<feature type="domain" description="VIT" evidence="4">
    <location>
        <begin position="35"/>
        <end position="164"/>
    </location>
</feature>